<name>A0A8J5NAD3_HOMAM</name>
<keyword evidence="1" id="KW-0472">Membrane</keyword>
<protein>
    <submittedName>
        <fullName evidence="2">Putative palmitoyltransferase akr1-like</fullName>
    </submittedName>
</protein>
<reference evidence="2" key="1">
    <citation type="journal article" date="2021" name="Sci. Adv.">
        <title>The American lobster genome reveals insights on longevity, neural, and immune adaptations.</title>
        <authorList>
            <person name="Polinski J.M."/>
            <person name="Zimin A.V."/>
            <person name="Clark K.F."/>
            <person name="Kohn A.B."/>
            <person name="Sadowski N."/>
            <person name="Timp W."/>
            <person name="Ptitsyn A."/>
            <person name="Khanna P."/>
            <person name="Romanova D.Y."/>
            <person name="Williams P."/>
            <person name="Greenwood S.J."/>
            <person name="Moroz L.L."/>
            <person name="Walt D.R."/>
            <person name="Bodnar A.G."/>
        </authorList>
    </citation>
    <scope>NUCLEOTIDE SEQUENCE</scope>
    <source>
        <strain evidence="2">GMGI-L3</strain>
    </source>
</reference>
<keyword evidence="1" id="KW-1133">Transmembrane helix</keyword>
<dbReference type="AlphaFoldDB" id="A0A8J5NAD3"/>
<evidence type="ECO:0000313" key="3">
    <source>
        <dbReference type="Proteomes" id="UP000747542"/>
    </source>
</evidence>
<accession>A0A8J5NAD3</accession>
<evidence type="ECO:0000256" key="1">
    <source>
        <dbReference type="SAM" id="Phobius"/>
    </source>
</evidence>
<keyword evidence="1" id="KW-0812">Transmembrane</keyword>
<gene>
    <name evidence="2" type="primary">akr1-L</name>
    <name evidence="2" type="ORF">Hamer_G000100</name>
</gene>
<feature type="transmembrane region" description="Helical" evidence="1">
    <location>
        <begin position="38"/>
        <end position="57"/>
    </location>
</feature>
<proteinExistence type="predicted"/>
<organism evidence="2 3">
    <name type="scientific">Homarus americanus</name>
    <name type="common">American lobster</name>
    <dbReference type="NCBI Taxonomy" id="6706"/>
    <lineage>
        <taxon>Eukaryota</taxon>
        <taxon>Metazoa</taxon>
        <taxon>Ecdysozoa</taxon>
        <taxon>Arthropoda</taxon>
        <taxon>Crustacea</taxon>
        <taxon>Multicrustacea</taxon>
        <taxon>Malacostraca</taxon>
        <taxon>Eumalacostraca</taxon>
        <taxon>Eucarida</taxon>
        <taxon>Decapoda</taxon>
        <taxon>Pleocyemata</taxon>
        <taxon>Astacidea</taxon>
        <taxon>Nephropoidea</taxon>
        <taxon>Nephropidae</taxon>
        <taxon>Homarus</taxon>
    </lineage>
</organism>
<dbReference type="Proteomes" id="UP000747542">
    <property type="component" value="Unassembled WGS sequence"/>
</dbReference>
<keyword evidence="3" id="KW-1185">Reference proteome</keyword>
<evidence type="ECO:0000313" key="2">
    <source>
        <dbReference type="EMBL" id="KAG7176900.1"/>
    </source>
</evidence>
<dbReference type="EMBL" id="JAHLQT010002534">
    <property type="protein sequence ID" value="KAG7176900.1"/>
    <property type="molecule type" value="Genomic_DNA"/>
</dbReference>
<feature type="transmembrane region" description="Helical" evidence="1">
    <location>
        <begin position="12"/>
        <end position="31"/>
    </location>
</feature>
<sequence>MAGLPMWPNPMYLGAYGGGLFSTIACYFIGIEAHRHEPIIISLIIWTTILFHLIIFYKLVTGDPGIVRAEGPLQEVLRGVGEGVV</sequence>
<comment type="caution">
    <text evidence="2">The sequence shown here is derived from an EMBL/GenBank/DDBJ whole genome shotgun (WGS) entry which is preliminary data.</text>
</comment>